<dbReference type="SUPFAM" id="SSF52058">
    <property type="entry name" value="L domain-like"/>
    <property type="match status" value="1"/>
</dbReference>
<accession>A0A3G5A5T3</accession>
<evidence type="ECO:0000313" key="1">
    <source>
        <dbReference type="EMBL" id="AYV81183.1"/>
    </source>
</evidence>
<protein>
    <recommendedName>
        <fullName evidence="2">Leucine-rich repeat protein</fullName>
    </recommendedName>
</protein>
<dbReference type="EMBL" id="MK072262">
    <property type="protein sequence ID" value="AYV81183.1"/>
    <property type="molecule type" value="Genomic_DNA"/>
</dbReference>
<reference evidence="1" key="1">
    <citation type="submission" date="2018-10" db="EMBL/GenBank/DDBJ databases">
        <title>Hidden diversity of soil giant viruses.</title>
        <authorList>
            <person name="Schulz F."/>
            <person name="Alteio L."/>
            <person name="Goudeau D."/>
            <person name="Ryan E.M."/>
            <person name="Malmstrom R.R."/>
            <person name="Blanchard J."/>
            <person name="Woyke T."/>
        </authorList>
    </citation>
    <scope>NUCLEOTIDE SEQUENCE</scope>
    <source>
        <strain evidence="1">HAV1</strain>
    </source>
</reference>
<dbReference type="Gene3D" id="3.80.10.10">
    <property type="entry name" value="Ribonuclease Inhibitor"/>
    <property type="match status" value="2"/>
</dbReference>
<dbReference type="PANTHER" id="PTHR16083">
    <property type="entry name" value="LEUCINE RICH REPEAT CONTAINING PROTEIN"/>
    <property type="match status" value="1"/>
</dbReference>
<name>A0A3G5A5T3_9VIRU</name>
<gene>
    <name evidence="1" type="ORF">Harvfovirus20_2</name>
</gene>
<evidence type="ECO:0008006" key="2">
    <source>
        <dbReference type="Google" id="ProtNLM"/>
    </source>
</evidence>
<organism evidence="1">
    <name type="scientific">Harvfovirus sp</name>
    <dbReference type="NCBI Taxonomy" id="2487768"/>
    <lineage>
        <taxon>Viruses</taxon>
        <taxon>Varidnaviria</taxon>
        <taxon>Bamfordvirae</taxon>
        <taxon>Nucleocytoviricota</taxon>
        <taxon>Megaviricetes</taxon>
        <taxon>Imitervirales</taxon>
        <taxon>Mimiviridae</taxon>
        <taxon>Klosneuvirinae</taxon>
    </lineage>
</organism>
<dbReference type="InterPro" id="IPR032675">
    <property type="entry name" value="LRR_dom_sf"/>
</dbReference>
<dbReference type="PANTHER" id="PTHR16083:SF83">
    <property type="entry name" value="LEUCINE-RICH REPEAT-CONTAINING PROTEIN 40"/>
    <property type="match status" value="1"/>
</dbReference>
<proteinExistence type="predicted"/>
<sequence>MAKFFQIPLHTLCEFLDLLDSVSVSQVDISTKKQMYLIARPTAQIKSIGAGLHLVRLFKKVKLDVTDLSEPFTNDSFHFLPNIISLKLELIYQSLTNPLTDGLSSLINLTHLNINGGNSRFWIDSLTSLKNLRSLRLEYCRTKIDHILNHLHSLTALDISKSGQYGISLTSVQNLISLKVSDIDDLYCNSRLSHLTKLETLNIAFFLQPILPMNIIICQFTTLTSLTLTLSRWDPDHITDHALRTLLNLTELNLFGTATITDDSIILLKKLKSLRLVSCNSITDKSIGELTSLVSLSMTHTENIRGWCFSSLVNLRELEISNKRLFSPMDTKYLTAVESLKLGSFQPIDGAEISAMTNLTTMTFYEDPAPEMIVTFRQLKKLKKVTLHTVYKKTIWKEYFRIQGINLMLFAQ</sequence>